<keyword evidence="1" id="KW-0472">Membrane</keyword>
<evidence type="ECO:0008006" key="4">
    <source>
        <dbReference type="Google" id="ProtNLM"/>
    </source>
</evidence>
<gene>
    <name evidence="2" type="ORF">RBU60_05265</name>
</gene>
<reference evidence="2 3" key="1">
    <citation type="submission" date="2023-08" db="EMBL/GenBank/DDBJ databases">
        <title>Mesonia sp. MT50, isolated from deep-sea sediment of the Mariana Trench.</title>
        <authorList>
            <person name="Fu H."/>
        </authorList>
    </citation>
    <scope>NUCLEOTIDE SEQUENCE [LARGE SCALE GENOMIC DNA]</scope>
    <source>
        <strain evidence="2 3">MT50</strain>
    </source>
</reference>
<evidence type="ECO:0000313" key="3">
    <source>
        <dbReference type="Proteomes" id="UP001230915"/>
    </source>
</evidence>
<dbReference type="RefSeq" id="WP_308863653.1">
    <property type="nucleotide sequence ID" value="NZ_JAVHUL010000010.1"/>
</dbReference>
<comment type="caution">
    <text evidence="2">The sequence shown here is derived from an EMBL/GenBank/DDBJ whole genome shotgun (WGS) entry which is preliminary data.</text>
</comment>
<proteinExistence type="predicted"/>
<dbReference type="EMBL" id="JAVHUL010000010">
    <property type="protein sequence ID" value="MDQ7916977.1"/>
    <property type="molecule type" value="Genomic_DNA"/>
</dbReference>
<keyword evidence="1" id="KW-1133">Transmembrane helix</keyword>
<keyword evidence="1" id="KW-0812">Transmembrane</keyword>
<protein>
    <recommendedName>
        <fullName evidence="4">DUF748 domain-containing protein</fullName>
    </recommendedName>
</protein>
<keyword evidence="3" id="KW-1185">Reference proteome</keyword>
<evidence type="ECO:0000256" key="1">
    <source>
        <dbReference type="SAM" id="Phobius"/>
    </source>
</evidence>
<feature type="transmembrane region" description="Helical" evidence="1">
    <location>
        <begin position="7"/>
        <end position="26"/>
    </location>
</feature>
<sequence length="502" mass="58412">MKTFLKVLTVVVVLLIGGYFFTYFFVKYKIESSLKEPVMNGVVTYEGLDMSLFRGSVDLTNITWKSKEKESHVEVADLAVKDISYYAFLFKNQIKMYSISISQPKIYLHKTTDTTVSSSKKNKKEFDKEIIVENLNIGKASFVYKKDSIEKLKLNSFDFELKEIASTKEKRTQEIPFEYGDYDLKVGGLFFDMNELQDLSVKELQFSKDKVSLTGLHMSPKYSKENYIKHIPYEKDWMDLKIETLVIDGYQLELEGEKRFYSPLIGIEKMDFEVFRDKTVKDDVTKKEMYSEMLRNLEVGIKVDSMRIRSSRITYEEQIRKPGPPAMIFFDDLNVKISDVTNLELSREDFPLTKVEIKTRFMGKSTLNFNWNFKVNDTLDRFRVRGSAYRVSDASVNSFFTPAFNVEAEGEIDEIYYNFGGDRNVASGDLKLIYEKLKFHVLKKDRQRKDKILSFIANIVVKNSSKNGGVSKNVGSVKRDKTKSFWNYFWSCLQSGLKKIFI</sequence>
<dbReference type="Proteomes" id="UP001230915">
    <property type="component" value="Unassembled WGS sequence"/>
</dbReference>
<accession>A0ABU1A002</accession>
<name>A0ABU1A002_9FLAO</name>
<organism evidence="2 3">
    <name type="scientific">Mesonia profundi</name>
    <dbReference type="NCBI Taxonomy" id="3070998"/>
    <lineage>
        <taxon>Bacteria</taxon>
        <taxon>Pseudomonadati</taxon>
        <taxon>Bacteroidota</taxon>
        <taxon>Flavobacteriia</taxon>
        <taxon>Flavobacteriales</taxon>
        <taxon>Flavobacteriaceae</taxon>
        <taxon>Mesonia</taxon>
    </lineage>
</organism>
<evidence type="ECO:0000313" key="2">
    <source>
        <dbReference type="EMBL" id="MDQ7916977.1"/>
    </source>
</evidence>